<reference evidence="10 11" key="1">
    <citation type="submission" date="2020-02" db="EMBL/GenBank/DDBJ databases">
        <authorList>
            <person name="Chaudhuri R."/>
        </authorList>
    </citation>
    <scope>NUCLEOTIDE SEQUENCE [LARGE SCALE GENOMIC DNA]</scope>
    <source>
        <strain evidence="10">SFB21</strain>
    </source>
</reference>
<dbReference type="EMBL" id="CADDTS010000027">
    <property type="protein sequence ID" value="CAB1214532.1"/>
    <property type="molecule type" value="Genomic_DNA"/>
</dbReference>
<keyword evidence="3 7" id="KW-1134">Transmembrane beta strand</keyword>
<accession>A0A811GD65</accession>
<dbReference type="Proteomes" id="UP000489961">
    <property type="component" value="Unassembled WGS sequence"/>
</dbReference>
<evidence type="ECO:0000256" key="3">
    <source>
        <dbReference type="ARBA" id="ARBA00022452"/>
    </source>
</evidence>
<evidence type="ECO:0000256" key="4">
    <source>
        <dbReference type="ARBA" id="ARBA00022692"/>
    </source>
</evidence>
<dbReference type="PROSITE" id="PS52016">
    <property type="entry name" value="TONB_DEPENDENT_REC_3"/>
    <property type="match status" value="1"/>
</dbReference>
<dbReference type="InterPro" id="IPR036942">
    <property type="entry name" value="Beta-barrel_TonB_sf"/>
</dbReference>
<evidence type="ECO:0000256" key="8">
    <source>
        <dbReference type="SAM" id="SignalP"/>
    </source>
</evidence>
<dbReference type="AlphaFoldDB" id="A0A811GD65"/>
<keyword evidence="10" id="KW-0675">Receptor</keyword>
<evidence type="ECO:0000256" key="7">
    <source>
        <dbReference type="PROSITE-ProRule" id="PRU01360"/>
    </source>
</evidence>
<dbReference type="Pfam" id="PF07715">
    <property type="entry name" value="Plug"/>
    <property type="match status" value="1"/>
</dbReference>
<organism evidence="10 11">
    <name type="scientific">Acinetobacter bouvetii</name>
    <dbReference type="NCBI Taxonomy" id="202951"/>
    <lineage>
        <taxon>Bacteria</taxon>
        <taxon>Pseudomonadati</taxon>
        <taxon>Pseudomonadota</taxon>
        <taxon>Gammaproteobacteria</taxon>
        <taxon>Moraxellales</taxon>
        <taxon>Moraxellaceae</taxon>
        <taxon>Acinetobacter</taxon>
    </lineage>
</organism>
<dbReference type="GO" id="GO:0009279">
    <property type="term" value="C:cell outer membrane"/>
    <property type="evidence" value="ECO:0007669"/>
    <property type="project" value="UniProtKB-SubCell"/>
</dbReference>
<evidence type="ECO:0000259" key="9">
    <source>
        <dbReference type="Pfam" id="PF07715"/>
    </source>
</evidence>
<evidence type="ECO:0000313" key="10">
    <source>
        <dbReference type="EMBL" id="CAB1214532.1"/>
    </source>
</evidence>
<name>A0A811GD65_9GAMM</name>
<keyword evidence="5 7" id="KW-0472">Membrane</keyword>
<dbReference type="Gene3D" id="2.40.170.20">
    <property type="entry name" value="TonB-dependent receptor, beta-barrel domain"/>
    <property type="match status" value="1"/>
</dbReference>
<feature type="chain" id="PRO_5032833252" evidence="8">
    <location>
        <begin position="23"/>
        <end position="853"/>
    </location>
</feature>
<evidence type="ECO:0000256" key="2">
    <source>
        <dbReference type="ARBA" id="ARBA00022448"/>
    </source>
</evidence>
<evidence type="ECO:0000313" key="11">
    <source>
        <dbReference type="Proteomes" id="UP000489961"/>
    </source>
</evidence>
<proteinExistence type="inferred from homology"/>
<evidence type="ECO:0000256" key="1">
    <source>
        <dbReference type="ARBA" id="ARBA00004571"/>
    </source>
</evidence>
<feature type="domain" description="TonB-dependent receptor plug" evidence="9">
    <location>
        <begin position="53"/>
        <end position="174"/>
    </location>
</feature>
<dbReference type="SUPFAM" id="SSF56935">
    <property type="entry name" value="Porins"/>
    <property type="match status" value="1"/>
</dbReference>
<keyword evidence="2 7" id="KW-0813">Transport</keyword>
<feature type="signal peptide" evidence="8">
    <location>
        <begin position="1"/>
        <end position="22"/>
    </location>
</feature>
<comment type="subcellular location">
    <subcellularLocation>
        <location evidence="1 7">Cell outer membrane</location>
        <topology evidence="1 7">Multi-pass membrane protein</topology>
    </subcellularLocation>
</comment>
<protein>
    <submittedName>
        <fullName evidence="10">TonB-dependent Receptor Plug Domain protein</fullName>
    </submittedName>
</protein>
<dbReference type="Gene3D" id="2.170.130.10">
    <property type="entry name" value="TonB-dependent receptor, plug domain"/>
    <property type="match status" value="1"/>
</dbReference>
<evidence type="ECO:0000256" key="5">
    <source>
        <dbReference type="ARBA" id="ARBA00023136"/>
    </source>
</evidence>
<dbReference type="InterPro" id="IPR037066">
    <property type="entry name" value="Plug_dom_sf"/>
</dbReference>
<keyword evidence="8" id="KW-0732">Signal</keyword>
<keyword evidence="6 7" id="KW-0998">Cell outer membrane</keyword>
<comment type="caution">
    <text evidence="10">The sequence shown here is derived from an EMBL/GenBank/DDBJ whole genome shotgun (WGS) entry which is preliminary data.</text>
</comment>
<dbReference type="InterPro" id="IPR012910">
    <property type="entry name" value="Plug_dom"/>
</dbReference>
<sequence>MRFAYSPLSFAILTLLSTSVHANDISEQKNSKQMSESIALNPIVLQAEKTIEIGTTTYTKEDLQKTPNSSKNITDFLKVNPNVQFDREQRSSRTQGELRPAEVSINGAQYYQNKFLVNGVNNSNVMDPGGALGKDSYQGFDSGSQGMAINADLLCKLEVLDSNVSAEYGEFSGGVISAETCAPTSEVGKIHGSITYDYTESDWARYNIFTPEDIKDFDEPTQSNQKEFKKQGLSANLYGRMSENLGINLYGSKRQSIIPVMSGISSPEKIDQERNNTNAGATFYYQPNAQNNIKFGFDYGDIDALTYIESRRNSGATTNTESTALFAEIETRLNTATVTQKLNYQRMDSQRVAENHLGIFWQYAPGSKDWTEQPSSATANAAEGTTSGSLNQFQDSLSYSLKSVFDSFNFGNTQHTWTLGAGYDHYNAKWERPTDLYNYNAAGRTNLSSGQSCQPDDFLCDSATTLNGKSGQYFFKGVLYKAGSAQAQQDRWHAYVQDQILWKNLDLRLGLRSDYDSLSSQYNIAPRSALTYRPLHNESLKLVTGFNRYYSAQTLATELRQQIANLKYDIERETKNPATLTWKETQNSGYRNDSTNLKTPYSDETLLGLITQFNNWEMGLKWVNRHSKDEITRDRYVSEQSFNGKTFLGTDYFTYGNNGRSQSDIYTFTLKNLSPFKLLSSSHQFALGFDYTDVQKNFIDYHENYQVNTPNEEDRLVQYGDKIIHWSDRPAENFNQPWTARISWDIGFEQLPLKINNFFSYKSAYDDALKVKDIDYQGEMINAYEILKVKPRFSWDMRTSYDFNLAKDNTVTLGLTINNVTNRKNTYTGSYLNSNTLKSEIGRQFIADVTFKF</sequence>
<gene>
    <name evidence="10" type="ORF">SFB21_1594</name>
</gene>
<dbReference type="RefSeq" id="WP_174559503.1">
    <property type="nucleotide sequence ID" value="NZ_CADDTS010000027.1"/>
</dbReference>
<keyword evidence="4 7" id="KW-0812">Transmembrane</keyword>
<dbReference type="InterPro" id="IPR039426">
    <property type="entry name" value="TonB-dep_rcpt-like"/>
</dbReference>
<evidence type="ECO:0000256" key="6">
    <source>
        <dbReference type="ARBA" id="ARBA00023237"/>
    </source>
</evidence>
<comment type="similarity">
    <text evidence="7">Belongs to the TonB-dependent receptor family.</text>
</comment>